<protein>
    <submittedName>
        <fullName evidence="3">Copper chaperone CopZ</fullName>
    </submittedName>
</protein>
<proteinExistence type="predicted"/>
<comment type="caution">
    <text evidence="3">The sequence shown here is derived from an EMBL/GenBank/DDBJ whole genome shotgun (WGS) entry which is preliminary data.</text>
</comment>
<organism evidence="3 4">
    <name type="scientific">Mycolicibacterium chlorophenolicum</name>
    <dbReference type="NCBI Taxonomy" id="37916"/>
    <lineage>
        <taxon>Bacteria</taxon>
        <taxon>Bacillati</taxon>
        <taxon>Actinomycetota</taxon>
        <taxon>Actinomycetes</taxon>
        <taxon>Mycobacteriales</taxon>
        <taxon>Mycobacteriaceae</taxon>
        <taxon>Mycolicibacterium</taxon>
    </lineage>
</organism>
<dbReference type="Gene3D" id="3.30.70.100">
    <property type="match status" value="1"/>
</dbReference>
<dbReference type="GO" id="GO:0046872">
    <property type="term" value="F:metal ion binding"/>
    <property type="evidence" value="ECO:0007669"/>
    <property type="project" value="UniProtKB-KW"/>
</dbReference>
<keyword evidence="1" id="KW-0479">Metal-binding</keyword>
<dbReference type="CDD" id="cd00371">
    <property type="entry name" value="HMA"/>
    <property type="match status" value="1"/>
</dbReference>
<dbReference type="PROSITE" id="PS50846">
    <property type="entry name" value="HMA_2"/>
    <property type="match status" value="1"/>
</dbReference>
<evidence type="ECO:0000313" key="4">
    <source>
        <dbReference type="Proteomes" id="UP000036513"/>
    </source>
</evidence>
<dbReference type="PROSITE" id="PS01047">
    <property type="entry name" value="HMA_1"/>
    <property type="match status" value="1"/>
</dbReference>
<sequence length="80" mass="8107">MSTTTTTKSYSVTGMTCSHCVAAVSAELGALAGVTDVHVDLVAGGISTVTVSSDTPLTTAQITSALDEAGDYRLSNDQPR</sequence>
<dbReference type="SUPFAM" id="SSF55008">
    <property type="entry name" value="HMA, heavy metal-associated domain"/>
    <property type="match status" value="1"/>
</dbReference>
<gene>
    <name evidence="3" type="primary">copZ_1</name>
    <name evidence="3" type="ORF">MCHLDSM_02672</name>
</gene>
<keyword evidence="4" id="KW-1185">Reference proteome</keyword>
<dbReference type="STRING" id="37916.MCHLDSM_02672"/>
<dbReference type="Pfam" id="PF00403">
    <property type="entry name" value="HMA"/>
    <property type="match status" value="1"/>
</dbReference>
<feature type="domain" description="HMA" evidence="2">
    <location>
        <begin position="6"/>
        <end position="74"/>
    </location>
</feature>
<reference evidence="3 4" key="1">
    <citation type="journal article" date="2015" name="Genome Biol. Evol.">
        <title>Characterization of Three Mycobacterium spp. with Potential Use in Bioremediation by Genome Sequencing and Comparative Genomics.</title>
        <authorList>
            <person name="Das S."/>
            <person name="Pettersson B.M."/>
            <person name="Behra P.R."/>
            <person name="Ramesh M."/>
            <person name="Dasgupta S."/>
            <person name="Bhattacharya A."/>
            <person name="Kirsebom L.A."/>
        </authorList>
    </citation>
    <scope>NUCLEOTIDE SEQUENCE [LARGE SCALE GENOMIC DNA]</scope>
    <source>
        <strain evidence="3 4">DSM 43826</strain>
    </source>
</reference>
<dbReference type="SMR" id="A0A0J6W4U1"/>
<accession>A0A0J6W4U1</accession>
<dbReference type="InterPro" id="IPR006121">
    <property type="entry name" value="HMA_dom"/>
</dbReference>
<dbReference type="Proteomes" id="UP000036513">
    <property type="component" value="Unassembled WGS sequence"/>
</dbReference>
<dbReference type="InterPro" id="IPR036163">
    <property type="entry name" value="HMA_dom_sf"/>
</dbReference>
<dbReference type="EMBL" id="JYNL01000021">
    <property type="protein sequence ID" value="KMO77484.1"/>
    <property type="molecule type" value="Genomic_DNA"/>
</dbReference>
<dbReference type="PATRIC" id="fig|37916.4.peg.2590"/>
<dbReference type="AlphaFoldDB" id="A0A0J6W4U1"/>
<dbReference type="InterPro" id="IPR017969">
    <property type="entry name" value="Heavy-metal-associated_CS"/>
</dbReference>
<evidence type="ECO:0000313" key="3">
    <source>
        <dbReference type="EMBL" id="KMO77484.1"/>
    </source>
</evidence>
<name>A0A0J6W4U1_9MYCO</name>
<dbReference type="RefSeq" id="WP_011767900.1">
    <property type="nucleotide sequence ID" value="NZ_JYNL01000021.1"/>
</dbReference>
<evidence type="ECO:0000256" key="1">
    <source>
        <dbReference type="ARBA" id="ARBA00022723"/>
    </source>
</evidence>
<evidence type="ECO:0000259" key="2">
    <source>
        <dbReference type="PROSITE" id="PS50846"/>
    </source>
</evidence>